<feature type="compositionally biased region" description="Basic and acidic residues" evidence="1">
    <location>
        <begin position="99"/>
        <end position="108"/>
    </location>
</feature>
<protein>
    <submittedName>
        <fullName evidence="2">Uncharacterized protein</fullName>
    </submittedName>
</protein>
<feature type="region of interest" description="Disordered" evidence="1">
    <location>
        <begin position="1"/>
        <end position="142"/>
    </location>
</feature>
<name>A0ABR3V2W4_9PEZI</name>
<reference evidence="2 3" key="1">
    <citation type="journal article" date="2024" name="Commun. Biol.">
        <title>Comparative genomic analysis of thermophilic fungi reveals convergent evolutionary adaptations and gene losses.</title>
        <authorList>
            <person name="Steindorff A.S."/>
            <person name="Aguilar-Pontes M.V."/>
            <person name="Robinson A.J."/>
            <person name="Andreopoulos B."/>
            <person name="LaButti K."/>
            <person name="Kuo A."/>
            <person name="Mondo S."/>
            <person name="Riley R."/>
            <person name="Otillar R."/>
            <person name="Haridas S."/>
            <person name="Lipzen A."/>
            <person name="Grimwood J."/>
            <person name="Schmutz J."/>
            <person name="Clum A."/>
            <person name="Reid I.D."/>
            <person name="Moisan M.C."/>
            <person name="Butler G."/>
            <person name="Nguyen T.T.M."/>
            <person name="Dewar K."/>
            <person name="Conant G."/>
            <person name="Drula E."/>
            <person name="Henrissat B."/>
            <person name="Hansel C."/>
            <person name="Singer S."/>
            <person name="Hutchinson M.I."/>
            <person name="de Vries R.P."/>
            <person name="Natvig D.O."/>
            <person name="Powell A.J."/>
            <person name="Tsang A."/>
            <person name="Grigoriev I.V."/>
        </authorList>
    </citation>
    <scope>NUCLEOTIDE SEQUENCE [LARGE SCALE GENOMIC DNA]</scope>
    <source>
        <strain evidence="2 3">ATCC 24622</strain>
    </source>
</reference>
<feature type="region of interest" description="Disordered" evidence="1">
    <location>
        <begin position="174"/>
        <end position="200"/>
    </location>
</feature>
<evidence type="ECO:0000313" key="3">
    <source>
        <dbReference type="Proteomes" id="UP001586593"/>
    </source>
</evidence>
<comment type="caution">
    <text evidence="2">The sequence shown here is derived from an EMBL/GenBank/DDBJ whole genome shotgun (WGS) entry which is preliminary data.</text>
</comment>
<feature type="compositionally biased region" description="Basic and acidic residues" evidence="1">
    <location>
        <begin position="56"/>
        <end position="66"/>
    </location>
</feature>
<accession>A0ABR3V2W4</accession>
<feature type="compositionally biased region" description="Polar residues" evidence="1">
    <location>
        <begin position="114"/>
        <end position="125"/>
    </location>
</feature>
<sequence>MAKERAQEAGLQAKTRAVKKAAVVSTSTSTTKDDDDDDDVGSAASYGIPRPPQTHPAERPSTERTRGKGRGQGKAKAEQPPPASREERDPDSSDELSCDAERWERHGFAEPSTVGASSAAQSFEYAQTRERTTVGRVAPSPLPSVLEDELAAEEGEEGWGPQLVSGMAQLGLQEQAGAGSPSVARAESQGVGRATDETRADWETEGGWKLVVAWFRGRGQERVPFRNPLDASRKLVSKVSSWQSSVAVFDGEGLPCLILDSKANGRVFDSWGILDEEP</sequence>
<organism evidence="2 3">
    <name type="scientific">Phialemonium thermophilum</name>
    <dbReference type="NCBI Taxonomy" id="223376"/>
    <lineage>
        <taxon>Eukaryota</taxon>
        <taxon>Fungi</taxon>
        <taxon>Dikarya</taxon>
        <taxon>Ascomycota</taxon>
        <taxon>Pezizomycotina</taxon>
        <taxon>Sordariomycetes</taxon>
        <taxon>Sordariomycetidae</taxon>
        <taxon>Cephalothecales</taxon>
        <taxon>Cephalothecaceae</taxon>
        <taxon>Phialemonium</taxon>
    </lineage>
</organism>
<evidence type="ECO:0000256" key="1">
    <source>
        <dbReference type="SAM" id="MobiDB-lite"/>
    </source>
</evidence>
<keyword evidence="3" id="KW-1185">Reference proteome</keyword>
<proteinExistence type="predicted"/>
<gene>
    <name evidence="2" type="ORF">VTK73DRAFT_5310</name>
</gene>
<dbReference type="Proteomes" id="UP001586593">
    <property type="component" value="Unassembled WGS sequence"/>
</dbReference>
<dbReference type="EMBL" id="JAZHXJ010002998">
    <property type="protein sequence ID" value="KAL1835811.1"/>
    <property type="molecule type" value="Genomic_DNA"/>
</dbReference>
<evidence type="ECO:0000313" key="2">
    <source>
        <dbReference type="EMBL" id="KAL1835811.1"/>
    </source>
</evidence>
<feature type="compositionally biased region" description="Low complexity" evidence="1">
    <location>
        <begin position="20"/>
        <end position="30"/>
    </location>
</feature>